<dbReference type="Proteomes" id="UP000346198">
    <property type="component" value="Unassembled WGS sequence"/>
</dbReference>
<dbReference type="InterPro" id="IPR033132">
    <property type="entry name" value="GH_1_N_CS"/>
</dbReference>
<dbReference type="InterPro" id="IPR017853">
    <property type="entry name" value="GH"/>
</dbReference>
<evidence type="ECO:0000256" key="4">
    <source>
        <dbReference type="ARBA" id="ARBA00022801"/>
    </source>
</evidence>
<dbReference type="GO" id="GO:0030245">
    <property type="term" value="P:cellulose catabolic process"/>
    <property type="evidence" value="ECO:0007669"/>
    <property type="project" value="UniProtKB-KW"/>
</dbReference>
<organism evidence="12 13">
    <name type="scientific">Pontiella sulfatireligans</name>
    <dbReference type="NCBI Taxonomy" id="2750658"/>
    <lineage>
        <taxon>Bacteria</taxon>
        <taxon>Pseudomonadati</taxon>
        <taxon>Kiritimatiellota</taxon>
        <taxon>Kiritimatiellia</taxon>
        <taxon>Kiritimatiellales</taxon>
        <taxon>Pontiellaceae</taxon>
        <taxon>Pontiella</taxon>
    </lineage>
</organism>
<evidence type="ECO:0000256" key="9">
    <source>
        <dbReference type="PIRSR" id="PIRSR617736-1"/>
    </source>
</evidence>
<evidence type="ECO:0000256" key="7">
    <source>
        <dbReference type="ARBA" id="ARBA00023295"/>
    </source>
</evidence>
<keyword evidence="13" id="KW-1185">Reference proteome</keyword>
<dbReference type="PRINTS" id="PR00131">
    <property type="entry name" value="GLHYDRLASE1"/>
</dbReference>
<comment type="similarity">
    <text evidence="2 11">Belongs to the glycosyl hydrolase 1 family.</text>
</comment>
<keyword evidence="5" id="KW-0136">Cellulose degradation</keyword>
<accession>A0A6C2UIV8</accession>
<evidence type="ECO:0000256" key="11">
    <source>
        <dbReference type="RuleBase" id="RU361175"/>
    </source>
</evidence>
<dbReference type="NCBIfam" id="TIGR03356">
    <property type="entry name" value="BGL"/>
    <property type="match status" value="1"/>
</dbReference>
<dbReference type="EC" id="3.2.1.21" evidence="3 11"/>
<keyword evidence="7 11" id="KW-0326">Glycosidase</keyword>
<dbReference type="FunFam" id="3.20.20.80:FF:000011">
    <property type="entry name" value="Cytosolic beta-glucosidase"/>
    <property type="match status" value="1"/>
</dbReference>
<comment type="catalytic activity">
    <reaction evidence="1 11">
        <text>Hydrolysis of terminal, non-reducing beta-D-glucosyl residues with release of beta-D-glucose.</text>
        <dbReference type="EC" id="3.2.1.21"/>
    </reaction>
</comment>
<evidence type="ECO:0000256" key="1">
    <source>
        <dbReference type="ARBA" id="ARBA00000448"/>
    </source>
</evidence>
<dbReference type="Gene3D" id="3.20.20.80">
    <property type="entry name" value="Glycosidases"/>
    <property type="match status" value="1"/>
</dbReference>
<evidence type="ECO:0000256" key="10">
    <source>
        <dbReference type="PIRSR" id="PIRSR617736-2"/>
    </source>
</evidence>
<protein>
    <recommendedName>
        <fullName evidence="3 11">Beta-glucosidase</fullName>
        <ecNumber evidence="3 11">3.2.1.21</ecNumber>
    </recommendedName>
</protein>
<dbReference type="RefSeq" id="WP_136060669.1">
    <property type="nucleotide sequence ID" value="NZ_CAAHFH010000001.1"/>
</dbReference>
<feature type="binding site" evidence="10">
    <location>
        <begin position="420"/>
        <end position="421"/>
    </location>
    <ligand>
        <name>substrate</name>
    </ligand>
</feature>
<proteinExistence type="inferred from homology"/>
<dbReference type="PROSITE" id="PS00653">
    <property type="entry name" value="GLYCOSYL_HYDROL_F1_2"/>
    <property type="match status" value="1"/>
</dbReference>
<dbReference type="GO" id="GO:0008422">
    <property type="term" value="F:beta-glucosidase activity"/>
    <property type="evidence" value="ECO:0007669"/>
    <property type="project" value="UniProtKB-EC"/>
</dbReference>
<sequence>MNNQFPENFVWGAATASYQVEGAVREGGRAPSIWDAMCQTPGKIMNGDTGDVACDHYHRIEEDVKLMKDIGLTAYRFSIAWPRIQPDGQGEANPAGIAFYNRLIDCLLENGIQPWVTLYHWDLPLALQIEHDGWLNRDIVDRFSVYARICFENFGDRVKNWITLNEPWCSAVLGHGCGVHAPGRVSNTEPYIAAHHLILSHAKAVEIYRSEFSGQHGMIGLVNNCDYRYPLTESDADKAAAERSMEFFLAWFADPVWKGDYPAVMRERVGDRLPIFSDEERTMVLGSSDFFGLNHYTTMLASEPNEKPHDASVAGNGGIFDDQHVRLDVDPTWEQTHMGWSIVPEGCRELLKWIDARYGHPIIYITENGCALDEPDHDTGINDTARVDFHDRYLRECRNAIGQGVDLRGYFTWSLMDNFEWSFGYGRRFGLVRIDYETLERTPKLSARWYHDAIALNGESISLK</sequence>
<dbReference type="EMBL" id="CAAHFH010000001">
    <property type="protein sequence ID" value="VGO19254.1"/>
    <property type="molecule type" value="Genomic_DNA"/>
</dbReference>
<dbReference type="InterPro" id="IPR001360">
    <property type="entry name" value="Glyco_hydro_1"/>
</dbReference>
<feature type="active site" description="Nucleophile" evidence="9">
    <location>
        <position position="367"/>
    </location>
</feature>
<feature type="binding site" evidence="10">
    <location>
        <position position="165"/>
    </location>
    <ligand>
        <name>substrate</name>
    </ligand>
</feature>
<evidence type="ECO:0000256" key="8">
    <source>
        <dbReference type="ARBA" id="ARBA00023326"/>
    </source>
</evidence>
<keyword evidence="4 11" id="KW-0378">Hydrolase</keyword>
<evidence type="ECO:0000313" key="13">
    <source>
        <dbReference type="Proteomes" id="UP000346198"/>
    </source>
</evidence>
<feature type="binding site" evidence="10">
    <location>
        <position position="413"/>
    </location>
    <ligand>
        <name>substrate</name>
    </ligand>
</feature>
<dbReference type="PANTHER" id="PTHR10353:SF36">
    <property type="entry name" value="LP05116P"/>
    <property type="match status" value="1"/>
</dbReference>
<evidence type="ECO:0000256" key="3">
    <source>
        <dbReference type="ARBA" id="ARBA00012744"/>
    </source>
</evidence>
<dbReference type="AlphaFoldDB" id="A0A6C2UIV8"/>
<name>A0A6C2UIV8_9BACT</name>
<feature type="binding site" evidence="10">
    <location>
        <position position="296"/>
    </location>
    <ligand>
        <name>substrate</name>
    </ligand>
</feature>
<dbReference type="Pfam" id="PF00232">
    <property type="entry name" value="Glyco_hydro_1"/>
    <property type="match status" value="1"/>
</dbReference>
<feature type="active site" description="Proton donor" evidence="9">
    <location>
        <position position="166"/>
    </location>
</feature>
<dbReference type="SUPFAM" id="SSF51445">
    <property type="entry name" value="(Trans)glycosidases"/>
    <property type="match status" value="1"/>
</dbReference>
<feature type="binding site" evidence="10">
    <location>
        <position position="120"/>
    </location>
    <ligand>
        <name>substrate</name>
    </ligand>
</feature>
<dbReference type="PANTHER" id="PTHR10353">
    <property type="entry name" value="GLYCOSYL HYDROLASE"/>
    <property type="match status" value="1"/>
</dbReference>
<reference evidence="12 13" key="1">
    <citation type="submission" date="2019-04" db="EMBL/GenBank/DDBJ databases">
        <authorList>
            <person name="Van Vliet M D."/>
        </authorList>
    </citation>
    <scope>NUCLEOTIDE SEQUENCE [LARGE SCALE GENOMIC DNA]</scope>
    <source>
        <strain evidence="12 13">F21</strain>
    </source>
</reference>
<gene>
    <name evidence="12" type="primary">bglA_3</name>
    <name evidence="12" type="ORF">SCARR_01311</name>
</gene>
<keyword evidence="6" id="KW-0119">Carbohydrate metabolism</keyword>
<keyword evidence="8" id="KW-0624">Polysaccharide degradation</keyword>
<evidence type="ECO:0000256" key="5">
    <source>
        <dbReference type="ARBA" id="ARBA00023001"/>
    </source>
</evidence>
<dbReference type="InterPro" id="IPR017736">
    <property type="entry name" value="Glyco_hydro_1_beta-glucosidase"/>
</dbReference>
<evidence type="ECO:0000313" key="12">
    <source>
        <dbReference type="EMBL" id="VGO19254.1"/>
    </source>
</evidence>
<feature type="binding site" evidence="10">
    <location>
        <position position="19"/>
    </location>
    <ligand>
        <name>substrate</name>
    </ligand>
</feature>
<evidence type="ECO:0000256" key="2">
    <source>
        <dbReference type="ARBA" id="ARBA00010838"/>
    </source>
</evidence>
<evidence type="ECO:0000256" key="6">
    <source>
        <dbReference type="ARBA" id="ARBA00023277"/>
    </source>
</evidence>